<evidence type="ECO:0000313" key="3">
    <source>
        <dbReference type="Proteomes" id="UP000265515"/>
    </source>
</evidence>
<evidence type="ECO:0000256" key="1">
    <source>
        <dbReference type="SAM" id="MobiDB-lite"/>
    </source>
</evidence>
<feature type="region of interest" description="Disordered" evidence="1">
    <location>
        <begin position="92"/>
        <end position="116"/>
    </location>
</feature>
<gene>
    <name evidence="2" type="ORF">CBR_g37734</name>
</gene>
<organism evidence="2 3">
    <name type="scientific">Chara braunii</name>
    <name type="common">Braun's stonewort</name>
    <dbReference type="NCBI Taxonomy" id="69332"/>
    <lineage>
        <taxon>Eukaryota</taxon>
        <taxon>Viridiplantae</taxon>
        <taxon>Streptophyta</taxon>
        <taxon>Charophyceae</taxon>
        <taxon>Charales</taxon>
        <taxon>Characeae</taxon>
        <taxon>Chara</taxon>
    </lineage>
</organism>
<accession>A0A388K035</accession>
<dbReference type="AlphaFoldDB" id="A0A388K035"/>
<dbReference type="Gramene" id="GBG63376">
    <property type="protein sequence ID" value="GBG63376"/>
    <property type="gene ID" value="CBR_g37734"/>
</dbReference>
<sequence>MFTPVSAVLLALSRRQPNQQMPALSLQELITAARSHCGGQKVELTRSIQECLDKQLIPNQIVVCRMGRYSLTDDGERKLQHMLRCTWDEEAIMPGLKSPPPPPQSRNSQARGGGRK</sequence>
<name>A0A388K035_CHABU</name>
<dbReference type="EMBL" id="BFEA01000038">
    <property type="protein sequence ID" value="GBG63376.1"/>
    <property type="molecule type" value="Genomic_DNA"/>
</dbReference>
<keyword evidence="3" id="KW-1185">Reference proteome</keyword>
<protein>
    <submittedName>
        <fullName evidence="2">Uncharacterized protein</fullName>
    </submittedName>
</protein>
<proteinExistence type="predicted"/>
<evidence type="ECO:0000313" key="2">
    <source>
        <dbReference type="EMBL" id="GBG63376.1"/>
    </source>
</evidence>
<reference evidence="2 3" key="1">
    <citation type="journal article" date="2018" name="Cell">
        <title>The Chara Genome: Secondary Complexity and Implications for Plant Terrestrialization.</title>
        <authorList>
            <person name="Nishiyama T."/>
            <person name="Sakayama H."/>
            <person name="Vries J.D."/>
            <person name="Buschmann H."/>
            <person name="Saint-Marcoux D."/>
            <person name="Ullrich K.K."/>
            <person name="Haas F.B."/>
            <person name="Vanderstraeten L."/>
            <person name="Becker D."/>
            <person name="Lang D."/>
            <person name="Vosolsobe S."/>
            <person name="Rombauts S."/>
            <person name="Wilhelmsson P.K.I."/>
            <person name="Janitza P."/>
            <person name="Kern R."/>
            <person name="Heyl A."/>
            <person name="Rumpler F."/>
            <person name="Villalobos L.I.A.C."/>
            <person name="Clay J.M."/>
            <person name="Skokan R."/>
            <person name="Toyoda A."/>
            <person name="Suzuki Y."/>
            <person name="Kagoshima H."/>
            <person name="Schijlen E."/>
            <person name="Tajeshwar N."/>
            <person name="Catarino B."/>
            <person name="Hetherington A.J."/>
            <person name="Saltykova A."/>
            <person name="Bonnot C."/>
            <person name="Breuninger H."/>
            <person name="Symeonidi A."/>
            <person name="Radhakrishnan G.V."/>
            <person name="Van Nieuwerburgh F."/>
            <person name="Deforce D."/>
            <person name="Chang C."/>
            <person name="Karol K.G."/>
            <person name="Hedrich R."/>
            <person name="Ulvskov P."/>
            <person name="Glockner G."/>
            <person name="Delwiche C.F."/>
            <person name="Petrasek J."/>
            <person name="Van de Peer Y."/>
            <person name="Friml J."/>
            <person name="Beilby M."/>
            <person name="Dolan L."/>
            <person name="Kohara Y."/>
            <person name="Sugano S."/>
            <person name="Fujiyama A."/>
            <person name="Delaux P.-M."/>
            <person name="Quint M."/>
            <person name="TheiBen G."/>
            <person name="Hagemann M."/>
            <person name="Harholt J."/>
            <person name="Dunand C."/>
            <person name="Zachgo S."/>
            <person name="Langdale J."/>
            <person name="Maumus F."/>
            <person name="Straeten D.V.D."/>
            <person name="Gould S.B."/>
            <person name="Rensing S.A."/>
        </authorList>
    </citation>
    <scope>NUCLEOTIDE SEQUENCE [LARGE SCALE GENOMIC DNA]</scope>
    <source>
        <strain evidence="2 3">S276</strain>
    </source>
</reference>
<comment type="caution">
    <text evidence="2">The sequence shown here is derived from an EMBL/GenBank/DDBJ whole genome shotgun (WGS) entry which is preliminary data.</text>
</comment>
<dbReference type="Proteomes" id="UP000265515">
    <property type="component" value="Unassembled WGS sequence"/>
</dbReference>